<evidence type="ECO:0000256" key="1">
    <source>
        <dbReference type="SAM" id="SignalP"/>
    </source>
</evidence>
<evidence type="ECO:0000313" key="3">
    <source>
        <dbReference type="Proteomes" id="UP000681075"/>
    </source>
</evidence>
<dbReference type="EMBL" id="BOPV01000001">
    <property type="protein sequence ID" value="GIL38825.1"/>
    <property type="molecule type" value="Genomic_DNA"/>
</dbReference>
<proteinExistence type="predicted"/>
<keyword evidence="3" id="KW-1185">Reference proteome</keyword>
<accession>A0A8S8XBZ9</accession>
<feature type="chain" id="PRO_5035751682" description="SHOCT domain-containing protein" evidence="1">
    <location>
        <begin position="20"/>
        <end position="212"/>
    </location>
</feature>
<gene>
    <name evidence="2" type="ORF">TMPK1_10620</name>
</gene>
<evidence type="ECO:0000313" key="2">
    <source>
        <dbReference type="EMBL" id="GIL38825.1"/>
    </source>
</evidence>
<organism evidence="2 3">
    <name type="scientific">Roseiterribacter gracilis</name>
    <dbReference type="NCBI Taxonomy" id="2812848"/>
    <lineage>
        <taxon>Bacteria</taxon>
        <taxon>Pseudomonadati</taxon>
        <taxon>Pseudomonadota</taxon>
        <taxon>Alphaproteobacteria</taxon>
        <taxon>Rhodospirillales</taxon>
        <taxon>Roseiterribacteraceae</taxon>
        <taxon>Roseiterribacter</taxon>
    </lineage>
</organism>
<sequence>MRCLVLLAAALLLNGCATIWEGTSQTVQITTTPVDGAKCDVSNGRGIWTVASTPGDVLVRKDDSELKVDCITPDGRSGGAVLPASVHGVVFANIAIGGVIGMGVDFATGAAWVYPAAGPIALAPPRRPAVTVTPMAAATTTTTTTTTVAAAPTQIAALPKVPTTTTEVWGAGQVQYFKLAQQSIEDLHNKRLLTDTEYLEKMRLLSERYGPQ</sequence>
<dbReference type="AlphaFoldDB" id="A0A8S8XBZ9"/>
<evidence type="ECO:0008006" key="4">
    <source>
        <dbReference type="Google" id="ProtNLM"/>
    </source>
</evidence>
<dbReference type="RefSeq" id="WP_420241885.1">
    <property type="nucleotide sequence ID" value="NZ_BOPV01000001.1"/>
</dbReference>
<reference evidence="2" key="1">
    <citation type="submission" date="2021-02" db="EMBL/GenBank/DDBJ databases">
        <title>Genome sequence of Rhodospirillales sp. strain TMPK1 isolated from soil.</title>
        <authorList>
            <person name="Nakai R."/>
            <person name="Kusada H."/>
            <person name="Tamaki H."/>
        </authorList>
    </citation>
    <scope>NUCLEOTIDE SEQUENCE</scope>
    <source>
        <strain evidence="2">TMPK1</strain>
    </source>
</reference>
<protein>
    <recommendedName>
        <fullName evidence="4">SHOCT domain-containing protein</fullName>
    </recommendedName>
</protein>
<dbReference type="Proteomes" id="UP000681075">
    <property type="component" value="Unassembled WGS sequence"/>
</dbReference>
<name>A0A8S8XBZ9_9PROT</name>
<comment type="caution">
    <text evidence="2">The sequence shown here is derived from an EMBL/GenBank/DDBJ whole genome shotgun (WGS) entry which is preliminary data.</text>
</comment>
<feature type="signal peptide" evidence="1">
    <location>
        <begin position="1"/>
        <end position="19"/>
    </location>
</feature>
<keyword evidence="1" id="KW-0732">Signal</keyword>